<dbReference type="RefSeq" id="WP_109889419.1">
    <property type="nucleotide sequence ID" value="NZ_CP029550.1"/>
</dbReference>
<gene>
    <name evidence="1" type="ORF">DK389_10515</name>
</gene>
<keyword evidence="2" id="KW-1185">Reference proteome</keyword>
<proteinExistence type="predicted"/>
<evidence type="ECO:0000313" key="2">
    <source>
        <dbReference type="Proteomes" id="UP000245926"/>
    </source>
</evidence>
<evidence type="ECO:0000313" key="1">
    <source>
        <dbReference type="EMBL" id="AWN40880.1"/>
    </source>
</evidence>
<dbReference type="EMBL" id="CP029550">
    <property type="protein sequence ID" value="AWN40880.1"/>
    <property type="molecule type" value="Genomic_DNA"/>
</dbReference>
<accession>A0A2U8W5T2</accession>
<organism evidence="1 2">
    <name type="scientific">Methylobacterium durans</name>
    <dbReference type="NCBI Taxonomy" id="2202825"/>
    <lineage>
        <taxon>Bacteria</taxon>
        <taxon>Pseudomonadati</taxon>
        <taxon>Pseudomonadota</taxon>
        <taxon>Alphaproteobacteria</taxon>
        <taxon>Hyphomicrobiales</taxon>
        <taxon>Methylobacteriaceae</taxon>
        <taxon>Methylobacterium</taxon>
    </lineage>
</organism>
<dbReference type="Proteomes" id="UP000245926">
    <property type="component" value="Chromosome"/>
</dbReference>
<dbReference type="KEGG" id="mets:DK389_10515"/>
<name>A0A2U8W5T2_9HYPH</name>
<dbReference type="AlphaFoldDB" id="A0A2U8W5T2"/>
<protein>
    <submittedName>
        <fullName evidence="1">Uncharacterized protein</fullName>
    </submittedName>
</protein>
<reference evidence="2" key="1">
    <citation type="submission" date="2018-05" db="EMBL/GenBank/DDBJ databases">
        <title>Complete Genome Sequence of Methylobacterium sp. 17SD2-17.</title>
        <authorList>
            <person name="Srinivasan S."/>
        </authorList>
    </citation>
    <scope>NUCLEOTIDE SEQUENCE [LARGE SCALE GENOMIC DNA]</scope>
    <source>
        <strain evidence="2">17SD2-17</strain>
    </source>
</reference>
<sequence length="136" mass="14858">MDEFPRRAGGPAPVTPDGRYIVVRGRLWRRANPDLAEERREALVHALMAARRAVRDAKAAQRRGEAQASAKLAAARSAVDAAKVGLGERGPVWWRDGAPDENRRLARSTGYAAWYAGLKFEAAEPDDPVSGGGRRR</sequence>
<dbReference type="OrthoDB" id="34459at2"/>